<keyword evidence="1 4" id="KW-0732">Signal</keyword>
<dbReference type="Gene3D" id="1.10.238.10">
    <property type="entry name" value="EF-hand"/>
    <property type="match status" value="1"/>
</dbReference>
<keyword evidence="2" id="KW-0677">Repeat</keyword>
<dbReference type="Proteomes" id="UP000786811">
    <property type="component" value="Unassembled WGS sequence"/>
</dbReference>
<dbReference type="PANTHER" id="PTHR23104">
    <property type="entry name" value="MULTIPLE COAGULATION FACTOR DEFICIENCY PROTEIN 2 NEURAL STEM CELL DERIVED NEURONAL SURVIVAL PROTEIN"/>
    <property type="match status" value="1"/>
</dbReference>
<sequence length="173" mass="20059">MGFLEILIFFAAYLESSTGFRGPHHPKSSVSHHHYTPQGDIKLTQDSELLHDTAHLVEDMGTDYAGLSLDTMSEDEIEFYFFKMHDKDNNTKLDGLEILHALQHTYHTEEDYNEVDDYSQVDKIPMIIKMVDRVLEEDDLDNDGYIEYFEYVLAKEKKNSSEKSTTLESLNLQ</sequence>
<feature type="chain" id="PRO_5035276849" evidence="4">
    <location>
        <begin position="20"/>
        <end position="173"/>
    </location>
</feature>
<dbReference type="OrthoDB" id="289247at2759"/>
<organism evidence="5 6">
    <name type="scientific">Cotesia congregata</name>
    <name type="common">Parasitoid wasp</name>
    <name type="synonym">Apanteles congregatus</name>
    <dbReference type="NCBI Taxonomy" id="51543"/>
    <lineage>
        <taxon>Eukaryota</taxon>
        <taxon>Metazoa</taxon>
        <taxon>Ecdysozoa</taxon>
        <taxon>Arthropoda</taxon>
        <taxon>Hexapoda</taxon>
        <taxon>Insecta</taxon>
        <taxon>Pterygota</taxon>
        <taxon>Neoptera</taxon>
        <taxon>Endopterygota</taxon>
        <taxon>Hymenoptera</taxon>
        <taxon>Apocrita</taxon>
        <taxon>Ichneumonoidea</taxon>
        <taxon>Braconidae</taxon>
        <taxon>Microgastrinae</taxon>
        <taxon>Cotesia</taxon>
    </lineage>
</organism>
<dbReference type="InterPro" id="IPR011992">
    <property type="entry name" value="EF-hand-dom_pair"/>
</dbReference>
<evidence type="ECO:0000256" key="3">
    <source>
        <dbReference type="ARBA" id="ARBA00022837"/>
    </source>
</evidence>
<keyword evidence="3" id="KW-0106">Calcium</keyword>
<dbReference type="AlphaFoldDB" id="A0A8J2HPK8"/>
<dbReference type="EMBL" id="CAJNRD030001123">
    <property type="protein sequence ID" value="CAG5101644.1"/>
    <property type="molecule type" value="Genomic_DNA"/>
</dbReference>
<protein>
    <submittedName>
        <fullName evidence="5">Similar to Mcfd2: Multiple coagulation factor deficiency protein 2 homolog (Rattus norvegicus)</fullName>
    </submittedName>
</protein>
<proteinExistence type="predicted"/>
<dbReference type="PROSITE" id="PS00018">
    <property type="entry name" value="EF_HAND_1"/>
    <property type="match status" value="1"/>
</dbReference>
<dbReference type="SUPFAM" id="SSF47473">
    <property type="entry name" value="EF-hand"/>
    <property type="match status" value="1"/>
</dbReference>
<evidence type="ECO:0000256" key="1">
    <source>
        <dbReference type="ARBA" id="ARBA00022729"/>
    </source>
</evidence>
<reference evidence="5" key="1">
    <citation type="submission" date="2021-04" db="EMBL/GenBank/DDBJ databases">
        <authorList>
            <person name="Chebbi M.A.C M."/>
        </authorList>
    </citation>
    <scope>NUCLEOTIDE SEQUENCE</scope>
</reference>
<evidence type="ECO:0000313" key="5">
    <source>
        <dbReference type="EMBL" id="CAG5101644.1"/>
    </source>
</evidence>
<evidence type="ECO:0000256" key="2">
    <source>
        <dbReference type="ARBA" id="ARBA00022737"/>
    </source>
</evidence>
<accession>A0A8J2HPK8</accession>
<dbReference type="InterPro" id="IPR018247">
    <property type="entry name" value="EF_Hand_1_Ca_BS"/>
</dbReference>
<feature type="signal peptide" evidence="4">
    <location>
        <begin position="1"/>
        <end position="19"/>
    </location>
</feature>
<keyword evidence="6" id="KW-1185">Reference proteome</keyword>
<evidence type="ECO:0000313" key="6">
    <source>
        <dbReference type="Proteomes" id="UP000786811"/>
    </source>
</evidence>
<comment type="caution">
    <text evidence="5">The sequence shown here is derived from an EMBL/GenBank/DDBJ whole genome shotgun (WGS) entry which is preliminary data.</text>
</comment>
<dbReference type="PANTHER" id="PTHR23104:SF1">
    <property type="entry name" value="EF-HAND DOMAIN-CONTAINING PROTEIN"/>
    <property type="match status" value="1"/>
</dbReference>
<dbReference type="InterPro" id="IPR052110">
    <property type="entry name" value="MCFD2-like"/>
</dbReference>
<evidence type="ECO:0000256" key="4">
    <source>
        <dbReference type="SAM" id="SignalP"/>
    </source>
</evidence>
<name>A0A8J2HPK8_COTCN</name>
<gene>
    <name evidence="5" type="ORF">HICCMSTLAB_LOCUS10546</name>
</gene>